<dbReference type="Proteomes" id="UP000601435">
    <property type="component" value="Unassembled WGS sequence"/>
</dbReference>
<gene>
    <name evidence="8" type="primary">Scn11a</name>
    <name evidence="8" type="ORF">SNEC2469_LOCUS35202</name>
</gene>
<organism evidence="8 9">
    <name type="scientific">Symbiodinium necroappetens</name>
    <dbReference type="NCBI Taxonomy" id="1628268"/>
    <lineage>
        <taxon>Eukaryota</taxon>
        <taxon>Sar</taxon>
        <taxon>Alveolata</taxon>
        <taxon>Dinophyceae</taxon>
        <taxon>Suessiales</taxon>
        <taxon>Symbiodiniaceae</taxon>
        <taxon>Symbiodinium</taxon>
    </lineage>
</organism>
<evidence type="ECO:0000256" key="1">
    <source>
        <dbReference type="ARBA" id="ARBA00004141"/>
    </source>
</evidence>
<protein>
    <submittedName>
        <fullName evidence="8">Scn11a protein</fullName>
    </submittedName>
</protein>
<dbReference type="Gene3D" id="1.10.238.10">
    <property type="entry name" value="EF-hand"/>
    <property type="match status" value="1"/>
</dbReference>
<feature type="transmembrane region" description="Helical" evidence="6">
    <location>
        <begin position="373"/>
        <end position="390"/>
    </location>
</feature>
<evidence type="ECO:0000256" key="5">
    <source>
        <dbReference type="ARBA" id="ARBA00023136"/>
    </source>
</evidence>
<evidence type="ECO:0000313" key="8">
    <source>
        <dbReference type="EMBL" id="CAE7943885.1"/>
    </source>
</evidence>
<keyword evidence="4 6" id="KW-1133">Transmembrane helix</keyword>
<accession>A0A813CG99</accession>
<dbReference type="GO" id="GO:0016020">
    <property type="term" value="C:membrane"/>
    <property type="evidence" value="ECO:0007669"/>
    <property type="project" value="UniProtKB-SubCell"/>
</dbReference>
<feature type="transmembrane region" description="Helical" evidence="6">
    <location>
        <begin position="217"/>
        <end position="239"/>
    </location>
</feature>
<keyword evidence="5 6" id="KW-0472">Membrane</keyword>
<feature type="transmembrane region" description="Helical" evidence="6">
    <location>
        <begin position="251"/>
        <end position="276"/>
    </location>
</feature>
<dbReference type="SUPFAM" id="SSF81324">
    <property type="entry name" value="Voltage-gated potassium channels"/>
    <property type="match status" value="1"/>
</dbReference>
<keyword evidence="3" id="KW-0106">Calcium</keyword>
<evidence type="ECO:0000256" key="6">
    <source>
        <dbReference type="SAM" id="Phobius"/>
    </source>
</evidence>
<dbReference type="PROSITE" id="PS00018">
    <property type="entry name" value="EF_HAND_1"/>
    <property type="match status" value="1"/>
</dbReference>
<dbReference type="SUPFAM" id="SSF47473">
    <property type="entry name" value="EF-hand"/>
    <property type="match status" value="1"/>
</dbReference>
<comment type="subcellular location">
    <subcellularLocation>
        <location evidence="1">Membrane</location>
        <topology evidence="1">Multi-pass membrane protein</topology>
    </subcellularLocation>
</comment>
<dbReference type="GO" id="GO:0005216">
    <property type="term" value="F:monoatomic ion channel activity"/>
    <property type="evidence" value="ECO:0007669"/>
    <property type="project" value="InterPro"/>
</dbReference>
<evidence type="ECO:0000313" key="9">
    <source>
        <dbReference type="Proteomes" id="UP000601435"/>
    </source>
</evidence>
<keyword evidence="9" id="KW-1185">Reference proteome</keyword>
<dbReference type="EMBL" id="CAJNJA010100652">
    <property type="protein sequence ID" value="CAE7943885.1"/>
    <property type="molecule type" value="Genomic_DNA"/>
</dbReference>
<feature type="domain" description="Ion transport" evidence="7">
    <location>
        <begin position="171"/>
        <end position="418"/>
    </location>
</feature>
<feature type="transmembrane region" description="Helical" evidence="6">
    <location>
        <begin position="402"/>
        <end position="426"/>
    </location>
</feature>
<dbReference type="OrthoDB" id="423078at2759"/>
<proteinExistence type="predicted"/>
<dbReference type="Pfam" id="PF00520">
    <property type="entry name" value="Ion_trans"/>
    <property type="match status" value="1"/>
</dbReference>
<reference evidence="8" key="1">
    <citation type="submission" date="2021-02" db="EMBL/GenBank/DDBJ databases">
        <authorList>
            <person name="Dougan E. K."/>
            <person name="Rhodes N."/>
            <person name="Thang M."/>
            <person name="Chan C."/>
        </authorList>
    </citation>
    <scope>NUCLEOTIDE SEQUENCE</scope>
</reference>
<comment type="caution">
    <text evidence="8">The sequence shown here is derived from an EMBL/GenBank/DDBJ whole genome shotgun (WGS) entry which is preliminary data.</text>
</comment>
<dbReference type="InterPro" id="IPR018247">
    <property type="entry name" value="EF_Hand_1_Ca_BS"/>
</dbReference>
<evidence type="ECO:0000256" key="3">
    <source>
        <dbReference type="ARBA" id="ARBA00022837"/>
    </source>
</evidence>
<feature type="transmembrane region" description="Helical" evidence="6">
    <location>
        <begin position="324"/>
        <end position="352"/>
    </location>
</feature>
<evidence type="ECO:0000256" key="2">
    <source>
        <dbReference type="ARBA" id="ARBA00022692"/>
    </source>
</evidence>
<name>A0A813CG99_9DINO</name>
<keyword evidence="2 6" id="KW-0812">Transmembrane</keyword>
<dbReference type="InterPro" id="IPR005821">
    <property type="entry name" value="Ion_trans_dom"/>
</dbReference>
<evidence type="ECO:0000256" key="4">
    <source>
        <dbReference type="ARBA" id="ARBA00022989"/>
    </source>
</evidence>
<sequence length="558" mass="62427">MSCLQCRPPGEQDETCEDLSSDALKEMIREHHALVMRTLQKQQAALDALRGWWRADEPGDGDGFHHGAKGAPGEISITPRAEAKDPLAEAAAAQVSLEELDRLQDLIQVQGASIELQVREPALATAHEEASLPKSRIASRIQARVHKTRILKQLTRMEKLHSFVEEGPLDLLAGFVILINAAVLIVEQQLKGSIASGALAVEAASGSFMISQNESDAFEIAEFCFLFFYLCEMAIRIGVLRKRWYYTEEEGYMWGNFFDIMLVGFGVVDAVLLAGFRGENYASTQLVRLLRVTKVVKTMRLVRVMHLFSQLRSMVDVFRASLSALFWSMMMLLVCMMIASLILCEACLGFIVDSTQSRDVREMLLKTYGSFTRAMYTFFEITFSGGWPALIRPLVDDVSVYFAIPCLLYVVVVVFAALRLITALFVRSTLHALSNDAGAAVLERLQHSAELQAKLTHLFEDADLDQDKSLSLAEWERLVKHPEIVHYLSTLEIDVHDARMLFQLLDDGDGHLSVQEFCEGIPKVRGNAKSLDIVCLLHETGRIRKECQEILAAVRARS</sequence>
<dbReference type="InterPro" id="IPR011992">
    <property type="entry name" value="EF-hand-dom_pair"/>
</dbReference>
<dbReference type="Gene3D" id="1.20.120.350">
    <property type="entry name" value="Voltage-gated potassium channels. Chain C"/>
    <property type="match status" value="1"/>
</dbReference>
<evidence type="ECO:0000259" key="7">
    <source>
        <dbReference type="Pfam" id="PF00520"/>
    </source>
</evidence>
<dbReference type="InterPro" id="IPR027359">
    <property type="entry name" value="Volt_channel_dom_sf"/>
</dbReference>
<dbReference type="Gene3D" id="1.10.287.70">
    <property type="match status" value="1"/>
</dbReference>
<dbReference type="AlphaFoldDB" id="A0A813CG99"/>